<gene>
    <name evidence="4" type="ORF">A3J59_02405</name>
</gene>
<dbReference type="PANTHER" id="PTHR10491:SF4">
    <property type="entry name" value="METHIONINE ADENOSYLTRANSFERASE 2 SUBUNIT BETA"/>
    <property type="match status" value="1"/>
</dbReference>
<dbReference type="SUPFAM" id="SSF51735">
    <property type="entry name" value="NAD(P)-binding Rossmann-fold domains"/>
    <property type="match status" value="1"/>
</dbReference>
<dbReference type="EMBL" id="MHIL01000020">
    <property type="protein sequence ID" value="OGY51299.1"/>
    <property type="molecule type" value="Genomic_DNA"/>
</dbReference>
<feature type="domain" description="RmlD-like substrate binding" evidence="3">
    <location>
        <begin position="1"/>
        <end position="142"/>
    </location>
</feature>
<dbReference type="InterPro" id="IPR036291">
    <property type="entry name" value="NAD(P)-bd_dom_sf"/>
</dbReference>
<dbReference type="Pfam" id="PF04321">
    <property type="entry name" value="RmlD_sub_bind"/>
    <property type="match status" value="1"/>
</dbReference>
<dbReference type="InterPro" id="IPR005913">
    <property type="entry name" value="dTDP_dehydrorham_reduct"/>
</dbReference>
<reference evidence="4 5" key="1">
    <citation type="journal article" date="2016" name="Nat. Commun.">
        <title>Thousands of microbial genomes shed light on interconnected biogeochemical processes in an aquifer system.</title>
        <authorList>
            <person name="Anantharaman K."/>
            <person name="Brown C.T."/>
            <person name="Hug L.A."/>
            <person name="Sharon I."/>
            <person name="Castelle C.J."/>
            <person name="Probst A.J."/>
            <person name="Thomas B.C."/>
            <person name="Singh A."/>
            <person name="Wilkins M.J."/>
            <person name="Karaoz U."/>
            <person name="Brodie E.L."/>
            <person name="Williams K.H."/>
            <person name="Hubbard S.S."/>
            <person name="Banfield J.F."/>
        </authorList>
    </citation>
    <scope>NUCLEOTIDE SEQUENCE [LARGE SCALE GENOMIC DNA]</scope>
</reference>
<dbReference type="PANTHER" id="PTHR10491">
    <property type="entry name" value="DTDP-4-DEHYDRORHAMNOSE REDUCTASE"/>
    <property type="match status" value="1"/>
</dbReference>
<organism evidence="4 5">
    <name type="scientific">Candidatus Buchananbacteria bacterium RIFCSPHIGHO2_02_FULL_56_16</name>
    <dbReference type="NCBI Taxonomy" id="1797542"/>
    <lineage>
        <taxon>Bacteria</taxon>
        <taxon>Candidatus Buchananiibacteriota</taxon>
    </lineage>
</organism>
<evidence type="ECO:0000313" key="5">
    <source>
        <dbReference type="Proteomes" id="UP000177310"/>
    </source>
</evidence>
<comment type="function">
    <text evidence="2">Catalyzes the reduction of dTDP-6-deoxy-L-lyxo-4-hexulose to yield dTDP-L-rhamnose.</text>
</comment>
<comment type="pathway">
    <text evidence="2">Carbohydrate biosynthesis; dTDP-L-rhamnose biosynthesis.</text>
</comment>
<evidence type="ECO:0000256" key="1">
    <source>
        <dbReference type="ARBA" id="ARBA00010944"/>
    </source>
</evidence>
<dbReference type="AlphaFoldDB" id="A0A1G1YG80"/>
<evidence type="ECO:0000313" key="4">
    <source>
        <dbReference type="EMBL" id="OGY51299.1"/>
    </source>
</evidence>
<comment type="similarity">
    <text evidence="1 2">Belongs to the dTDP-4-dehydrorhamnose reductase family.</text>
</comment>
<dbReference type="GO" id="GO:0008831">
    <property type="term" value="F:dTDP-4-dehydrorhamnose reductase activity"/>
    <property type="evidence" value="ECO:0007669"/>
    <property type="project" value="UniProtKB-EC"/>
</dbReference>
<dbReference type="UniPathway" id="UPA00124"/>
<dbReference type="Proteomes" id="UP000177310">
    <property type="component" value="Unassembled WGS sequence"/>
</dbReference>
<accession>A0A1G1YG80</accession>
<dbReference type="GO" id="GO:0019305">
    <property type="term" value="P:dTDP-rhamnose biosynthetic process"/>
    <property type="evidence" value="ECO:0007669"/>
    <property type="project" value="UniProtKB-UniPathway"/>
</dbReference>
<keyword evidence="2" id="KW-0521">NADP</keyword>
<dbReference type="InterPro" id="IPR029903">
    <property type="entry name" value="RmlD-like-bd"/>
</dbReference>
<evidence type="ECO:0000256" key="2">
    <source>
        <dbReference type="RuleBase" id="RU364082"/>
    </source>
</evidence>
<sequence>MKILMTGGLGMLGSEIRKLAEDLYAPGFDELDVTNAEKVLEQFKAYQPDVVLHLAAMTSPPEHEKNPEPGLRVNVIGTANVALACRAVGAKLVYTSSDYVYHGPGPHREDEPVTSPYRFGWSKLGGECAVRLLEQHLILRLSFGPVPFPWDKVYRDQWNSKLYVDEMAPLVLAAARSKATGVLNLGGPRTTLEAYARRSRPEIEAIPKPDWVPADTSLDLRKMKAALGIKDEQLLLKR</sequence>
<keyword evidence="2" id="KW-0560">Oxidoreductase</keyword>
<comment type="caution">
    <text evidence="4">The sequence shown here is derived from an EMBL/GenBank/DDBJ whole genome shotgun (WGS) entry which is preliminary data.</text>
</comment>
<name>A0A1G1YG80_9BACT</name>
<protein>
    <recommendedName>
        <fullName evidence="2">dTDP-4-dehydrorhamnose reductase</fullName>
        <ecNumber evidence="2">1.1.1.133</ecNumber>
    </recommendedName>
</protein>
<dbReference type="Gene3D" id="3.40.50.720">
    <property type="entry name" value="NAD(P)-binding Rossmann-like Domain"/>
    <property type="match status" value="1"/>
</dbReference>
<proteinExistence type="inferred from homology"/>
<dbReference type="EC" id="1.1.1.133" evidence="2"/>
<dbReference type="STRING" id="1797542.A3J59_02405"/>
<evidence type="ECO:0000259" key="3">
    <source>
        <dbReference type="Pfam" id="PF04321"/>
    </source>
</evidence>